<dbReference type="Pfam" id="PF12351">
    <property type="entry name" value="Fig1"/>
    <property type="match status" value="1"/>
</dbReference>
<dbReference type="AlphaFoldDB" id="A0A022VYG4"/>
<feature type="transmembrane region" description="Helical" evidence="1">
    <location>
        <begin position="179"/>
        <end position="198"/>
    </location>
</feature>
<proteinExistence type="predicted"/>
<sequence>MARSLPGITTKIGIFFLAIPPLVLYSLLLAGCTVGLPGICVKTYEEIRCTSIAILSPDTIRKRLAREVQGALPESPVNEAVKLQAVVFINILLVAVALFYSSLMLDLLRSHSSKRTRKLPMKRDSRRRQNFFRQASLGCVYSACAFTLAAALAITEVSGVFAVGFGCTHTVKAGSVSLALHWMVTILCFLVCVGLTMLRRTRSDIIGDSTPGMYGQDIGGREFPSSPGYGPMD</sequence>
<dbReference type="EMBL" id="KK207874">
    <property type="protein sequence ID" value="EZF51081.1"/>
    <property type="molecule type" value="Genomic_DNA"/>
</dbReference>
<keyword evidence="1" id="KW-0472">Membrane</keyword>
<dbReference type="OrthoDB" id="10430404at2759"/>
<name>A0A022VYG4_TRIRU</name>
<evidence type="ECO:0000313" key="2">
    <source>
        <dbReference type="EMBL" id="EZF51081.1"/>
    </source>
</evidence>
<evidence type="ECO:0000256" key="1">
    <source>
        <dbReference type="SAM" id="Phobius"/>
    </source>
</evidence>
<dbReference type="GO" id="GO:0016020">
    <property type="term" value="C:membrane"/>
    <property type="evidence" value="ECO:0007669"/>
    <property type="project" value="InterPro"/>
</dbReference>
<dbReference type="InterPro" id="IPR033481">
    <property type="entry name" value="Dni1/Fig1"/>
</dbReference>
<keyword evidence="1" id="KW-1133">Transmembrane helix</keyword>
<protein>
    <submittedName>
        <fullName evidence="2">Uncharacterized protein</fullName>
    </submittedName>
</protein>
<keyword evidence="1" id="KW-0812">Transmembrane</keyword>
<dbReference type="PROSITE" id="PS51257">
    <property type="entry name" value="PROKAR_LIPOPROTEIN"/>
    <property type="match status" value="1"/>
</dbReference>
<feature type="transmembrane region" description="Helical" evidence="1">
    <location>
        <begin position="12"/>
        <end position="36"/>
    </location>
</feature>
<reference evidence="2" key="1">
    <citation type="submission" date="2014-02" db="EMBL/GenBank/DDBJ databases">
        <title>The Genome Sequence of Trichophyton rubrum (morphotype fischeri) CBS 288.86.</title>
        <authorList>
            <consortium name="The Broad Institute Genomics Platform"/>
            <person name="Cuomo C.A."/>
            <person name="White T.C."/>
            <person name="Graser Y."/>
            <person name="Martinez-Rossi N."/>
            <person name="Heitman J."/>
            <person name="Young S.K."/>
            <person name="Zeng Q."/>
            <person name="Gargeya S."/>
            <person name="Abouelleil A."/>
            <person name="Alvarado L."/>
            <person name="Chapman S.B."/>
            <person name="Gainer-Dewar J."/>
            <person name="Goldberg J."/>
            <person name="Griggs A."/>
            <person name="Gujja S."/>
            <person name="Hansen M."/>
            <person name="Howarth C."/>
            <person name="Imamovic A."/>
            <person name="Larimer J."/>
            <person name="Martinez D."/>
            <person name="Murphy C."/>
            <person name="Pearson M.D."/>
            <person name="Persinoti G."/>
            <person name="Poon T."/>
            <person name="Priest M."/>
            <person name="Roberts A.D."/>
            <person name="Saif S."/>
            <person name="Shea T.D."/>
            <person name="Sykes S.N."/>
            <person name="Wortman J."/>
            <person name="Nusbaum C."/>
            <person name="Birren B."/>
        </authorList>
    </citation>
    <scope>NUCLEOTIDE SEQUENCE [LARGE SCALE GENOMIC DNA]</scope>
    <source>
        <strain evidence="2">CBS 288.86</strain>
    </source>
</reference>
<feature type="transmembrane region" description="Helical" evidence="1">
    <location>
        <begin position="131"/>
        <end position="154"/>
    </location>
</feature>
<accession>A0A022VYG4</accession>
<organism evidence="2">
    <name type="scientific">Trichophyton rubrum CBS 288.86</name>
    <dbReference type="NCBI Taxonomy" id="1215330"/>
    <lineage>
        <taxon>Eukaryota</taxon>
        <taxon>Fungi</taxon>
        <taxon>Dikarya</taxon>
        <taxon>Ascomycota</taxon>
        <taxon>Pezizomycotina</taxon>
        <taxon>Eurotiomycetes</taxon>
        <taxon>Eurotiomycetidae</taxon>
        <taxon>Onygenales</taxon>
        <taxon>Arthrodermataceae</taxon>
        <taxon>Trichophyton</taxon>
    </lineage>
</organism>
<dbReference type="HOGENOM" id="CLU_1190623_0_0_1"/>
<gene>
    <name evidence="2" type="ORF">H103_05591</name>
</gene>
<dbReference type="Proteomes" id="UP000023758">
    <property type="component" value="Unassembled WGS sequence"/>
</dbReference>
<feature type="transmembrane region" description="Helical" evidence="1">
    <location>
        <begin position="85"/>
        <end position="108"/>
    </location>
</feature>